<evidence type="ECO:0000313" key="1">
    <source>
        <dbReference type="EMBL" id="KKN72633.1"/>
    </source>
</evidence>
<evidence type="ECO:0008006" key="2">
    <source>
        <dbReference type="Google" id="ProtNLM"/>
    </source>
</evidence>
<name>A0A0F9W3J3_9ZZZZ</name>
<comment type="caution">
    <text evidence="1">The sequence shown here is derived from an EMBL/GenBank/DDBJ whole genome shotgun (WGS) entry which is preliminary data.</text>
</comment>
<accession>A0A0F9W3J3</accession>
<organism evidence="1">
    <name type="scientific">marine sediment metagenome</name>
    <dbReference type="NCBI Taxonomy" id="412755"/>
    <lineage>
        <taxon>unclassified sequences</taxon>
        <taxon>metagenomes</taxon>
        <taxon>ecological metagenomes</taxon>
    </lineage>
</organism>
<proteinExistence type="predicted"/>
<dbReference type="EMBL" id="LAZR01000358">
    <property type="protein sequence ID" value="KKN72633.1"/>
    <property type="molecule type" value="Genomic_DNA"/>
</dbReference>
<dbReference type="AlphaFoldDB" id="A0A0F9W3J3"/>
<gene>
    <name evidence="1" type="ORF">LCGC14_0408750</name>
</gene>
<protein>
    <recommendedName>
        <fullName evidence="2">PARP-type domain-containing protein</fullName>
    </recommendedName>
</protein>
<reference evidence="1" key="1">
    <citation type="journal article" date="2015" name="Nature">
        <title>Complex archaea that bridge the gap between prokaryotes and eukaryotes.</title>
        <authorList>
            <person name="Spang A."/>
            <person name="Saw J.H."/>
            <person name="Jorgensen S.L."/>
            <person name="Zaremba-Niedzwiedzka K."/>
            <person name="Martijn J."/>
            <person name="Lind A.E."/>
            <person name="van Eijk R."/>
            <person name="Schleper C."/>
            <person name="Guy L."/>
            <person name="Ettema T.J."/>
        </authorList>
    </citation>
    <scope>NUCLEOTIDE SEQUENCE</scope>
</reference>
<sequence>MVKMKASICPECRKSIQRHDANRINVKVADGSNGKGVYKEYHLNCYQSK</sequence>